<keyword evidence="7 9" id="KW-1133">Transmembrane helix</keyword>
<dbReference type="PANTHER" id="PTHR32196">
    <property type="entry name" value="ABC TRANSPORTER PERMEASE PROTEIN YPHD-RELATED-RELATED"/>
    <property type="match status" value="1"/>
</dbReference>
<feature type="transmembrane region" description="Helical" evidence="9">
    <location>
        <begin position="23"/>
        <end position="46"/>
    </location>
</feature>
<gene>
    <name evidence="21" type="primary">rbsC</name>
    <name evidence="10" type="ORF">GB124_21010</name>
    <name evidence="17" type="ORF">GB355_20710</name>
    <name evidence="20" type="ORF">GB421_20935</name>
    <name evidence="18" type="ORF">GB623_20890</name>
    <name evidence="13" type="ORF">GBV40_19300</name>
    <name evidence="19" type="ORF">GBV66_20810</name>
    <name evidence="12" type="ORF">GBV92_21035</name>
    <name evidence="11" type="ORF">GBX10_20165</name>
    <name evidence="15" type="ORF">GBY24_20535</name>
    <name evidence="14" type="ORF">GBY28_20975</name>
    <name evidence="16" type="ORF">GBZ03_20990</name>
    <name evidence="21" type="ORF">GND64_003624</name>
</gene>
<evidence type="ECO:0000313" key="19">
    <source>
        <dbReference type="EMBL" id="HAB6154315.1"/>
    </source>
</evidence>
<proteinExistence type="inferred from homology"/>
<evidence type="ECO:0000256" key="7">
    <source>
        <dbReference type="ARBA" id="ARBA00022989"/>
    </source>
</evidence>
<evidence type="ECO:0000256" key="3">
    <source>
        <dbReference type="ARBA" id="ARBA00022448"/>
    </source>
</evidence>
<dbReference type="OMA" id="SFYQMVV"/>
<name>A0A5I8XFP8_SALET</name>
<keyword evidence="5" id="KW-0997">Cell inner membrane</keyword>
<accession>A0A5I8XFP8</accession>
<evidence type="ECO:0000256" key="5">
    <source>
        <dbReference type="ARBA" id="ARBA00022519"/>
    </source>
</evidence>
<evidence type="ECO:0000313" key="12">
    <source>
        <dbReference type="EMBL" id="HAB3701419.1"/>
    </source>
</evidence>
<comment type="similarity">
    <text evidence="2">Belongs to the binding-protein-dependent transport system permease family. AraH/RbsC subfamily.</text>
</comment>
<dbReference type="Pfam" id="PF02653">
    <property type="entry name" value="BPD_transp_2"/>
    <property type="match status" value="1"/>
</dbReference>
<dbReference type="EMBL" id="DAAHGH010000025">
    <property type="protein sequence ID" value="HAB5987521.1"/>
    <property type="molecule type" value="Genomic_DNA"/>
</dbReference>
<comment type="caution">
    <text evidence="21">The sequence shown here is derived from an EMBL/GenBank/DDBJ whole genome shotgun (WGS) entry which is preliminary data.</text>
</comment>
<dbReference type="EMBL" id="DAAWEV010000024">
    <property type="protein sequence ID" value="HAF7594182.1"/>
    <property type="molecule type" value="Genomic_DNA"/>
</dbReference>
<evidence type="ECO:0000313" key="10">
    <source>
        <dbReference type="EMBL" id="HAB1018338.1"/>
    </source>
</evidence>
<dbReference type="NCBIfam" id="NF007067">
    <property type="entry name" value="PRK09512.1"/>
    <property type="match status" value="1"/>
</dbReference>
<feature type="transmembrane region" description="Helical" evidence="9">
    <location>
        <begin position="58"/>
        <end position="91"/>
    </location>
</feature>
<dbReference type="EMBL" id="DAAHHF010000023">
    <property type="protein sequence ID" value="HAB6154315.1"/>
    <property type="molecule type" value="Genomic_DNA"/>
</dbReference>
<evidence type="ECO:0000313" key="20">
    <source>
        <dbReference type="EMBL" id="HAB6163059.1"/>
    </source>
</evidence>
<evidence type="ECO:0000313" key="15">
    <source>
        <dbReference type="EMBL" id="HAB4337127.1"/>
    </source>
</evidence>
<dbReference type="InterPro" id="IPR001851">
    <property type="entry name" value="ABC_transp_permease"/>
</dbReference>
<comment type="subcellular location">
    <subcellularLocation>
        <location evidence="1">Cell inner membrane</location>
        <topology evidence="1">Multi-pass membrane protein</topology>
    </subcellularLocation>
</comment>
<evidence type="ECO:0000256" key="9">
    <source>
        <dbReference type="SAM" id="Phobius"/>
    </source>
</evidence>
<evidence type="ECO:0000313" key="14">
    <source>
        <dbReference type="EMBL" id="HAB4120050.1"/>
    </source>
</evidence>
<protein>
    <submittedName>
        <fullName evidence="21">Ribose ABC transporter permease</fullName>
    </submittedName>
</protein>
<dbReference type="EMBL" id="DAAHHJ010000026">
    <property type="protein sequence ID" value="HAB6095593.1"/>
    <property type="molecule type" value="Genomic_DNA"/>
</dbReference>
<dbReference type="GO" id="GO:0022857">
    <property type="term" value="F:transmembrane transporter activity"/>
    <property type="evidence" value="ECO:0007669"/>
    <property type="project" value="InterPro"/>
</dbReference>
<dbReference type="EMBL" id="DAAGSC010000025">
    <property type="protein sequence ID" value="HAB4337127.1"/>
    <property type="molecule type" value="Genomic_DNA"/>
</dbReference>
<keyword evidence="8 9" id="KW-0472">Membrane</keyword>
<reference evidence="21" key="2">
    <citation type="submission" date="2018-07" db="EMBL/GenBank/DDBJ databases">
        <authorList>
            <consortium name="NCBI Pathogen Detection Project"/>
        </authorList>
    </citation>
    <scope>NUCLEOTIDE SEQUENCE</scope>
    <source>
        <strain evidence="21">NCTR-SF22</strain>
        <strain evidence="10">Salmonella enterica</strain>
    </source>
</reference>
<evidence type="ECO:0000313" key="16">
    <source>
        <dbReference type="EMBL" id="HAB4838386.1"/>
    </source>
</evidence>
<dbReference type="GO" id="GO:0005886">
    <property type="term" value="C:plasma membrane"/>
    <property type="evidence" value="ECO:0007669"/>
    <property type="project" value="UniProtKB-SubCell"/>
</dbReference>
<evidence type="ECO:0000256" key="6">
    <source>
        <dbReference type="ARBA" id="ARBA00022692"/>
    </source>
</evidence>
<sequence length="330" mass="34308">MTTQAVSGRRYFTKAWLLEQKSLIALLVLIAIVSTLSPNFFTVNNLFNILQQTSVNAIMAVGMTLVILTSGIDLSVGSLLALTGAVAASIVGVEVNALVAVAAALALGAAIGAVTGVIVAKGRVQAFIATLVMMLLLRGVTMVYTDGSPVNTGFTDNADLFGWFGIGRPLGVPTPVWIMAIVFIAAWYMLHHTRLGRYIYALGGNEAATRLSGISVSKVKIIVYSLCGLTASLAGIIEVARLSSAQPTAGTGYELDAIAAVVLGGTSLAGGKGRIVGTLIGALILGFLNNGLNLLGVSSYYQMIVKAVVILLAVLVDNKSSNNDYRTSEI</sequence>
<evidence type="ECO:0000313" key="21">
    <source>
        <dbReference type="EMBL" id="HAF7594182.1"/>
    </source>
</evidence>
<keyword evidence="6 9" id="KW-0812">Transmembrane</keyword>
<dbReference type="EMBL" id="DAAFUW010000023">
    <property type="protein sequence ID" value="HAB1459571.1"/>
    <property type="molecule type" value="Genomic_DNA"/>
</dbReference>
<evidence type="ECO:0000256" key="8">
    <source>
        <dbReference type="ARBA" id="ARBA00023136"/>
    </source>
</evidence>
<dbReference type="EMBL" id="DAAFPX010000029">
    <property type="protein sequence ID" value="HAB1018338.1"/>
    <property type="molecule type" value="Genomic_DNA"/>
</dbReference>
<dbReference type="RefSeq" id="WP_001541176.1">
    <property type="nucleotide sequence ID" value="NZ_CP051366.1"/>
</dbReference>
<keyword evidence="3" id="KW-0813">Transport</keyword>
<dbReference type="EMBL" id="DAAGWM010000024">
    <property type="protein sequence ID" value="HAB4838386.1"/>
    <property type="molecule type" value="Genomic_DNA"/>
</dbReference>
<evidence type="ECO:0000313" key="13">
    <source>
        <dbReference type="EMBL" id="HAB3710025.1"/>
    </source>
</evidence>
<dbReference type="EMBL" id="DAAGMU010000028">
    <property type="protein sequence ID" value="HAB3710025.1"/>
    <property type="molecule type" value="Genomic_DNA"/>
</dbReference>
<evidence type="ECO:0000256" key="4">
    <source>
        <dbReference type="ARBA" id="ARBA00022475"/>
    </source>
</evidence>
<evidence type="ECO:0000313" key="11">
    <source>
        <dbReference type="EMBL" id="HAB1459571.1"/>
    </source>
</evidence>
<keyword evidence="4" id="KW-1003">Cell membrane</keyword>
<evidence type="ECO:0000256" key="2">
    <source>
        <dbReference type="ARBA" id="ARBA00007942"/>
    </source>
</evidence>
<feature type="transmembrane region" description="Helical" evidence="9">
    <location>
        <begin position="126"/>
        <end position="144"/>
    </location>
</feature>
<dbReference type="PANTHER" id="PTHR32196:SF21">
    <property type="entry name" value="ABC TRANSPORTER PERMEASE PROTEIN YPHD-RELATED"/>
    <property type="match status" value="1"/>
</dbReference>
<feature type="transmembrane region" description="Helical" evidence="9">
    <location>
        <begin position="170"/>
        <end position="190"/>
    </location>
</feature>
<organism evidence="21">
    <name type="scientific">Salmonella enterica subsp. enterica serovar Choleraesuis</name>
    <dbReference type="NCBI Taxonomy" id="119912"/>
    <lineage>
        <taxon>Bacteria</taxon>
        <taxon>Pseudomonadati</taxon>
        <taxon>Pseudomonadota</taxon>
        <taxon>Gammaproteobacteria</taxon>
        <taxon>Enterobacterales</taxon>
        <taxon>Enterobacteriaceae</taxon>
        <taxon>Salmonella</taxon>
    </lineage>
</organism>
<evidence type="ECO:0000313" key="17">
    <source>
        <dbReference type="EMBL" id="HAB5987521.1"/>
    </source>
</evidence>
<feature type="transmembrane region" description="Helical" evidence="9">
    <location>
        <begin position="275"/>
        <end position="292"/>
    </location>
</feature>
<dbReference type="EMBL" id="DAAHIO010000025">
    <property type="protein sequence ID" value="HAB6163059.1"/>
    <property type="molecule type" value="Genomic_DNA"/>
</dbReference>
<reference evidence="21" key="1">
    <citation type="journal article" date="2018" name="Genome Biol.">
        <title>SKESA: strategic k-mer extension for scrupulous assemblies.</title>
        <authorList>
            <person name="Souvorov A."/>
            <person name="Agarwala R."/>
            <person name="Lipman D.J."/>
        </authorList>
    </citation>
    <scope>NUCLEOTIDE SEQUENCE</scope>
    <source>
        <strain evidence="21">NCTR-SF22</strain>
        <strain evidence="10">Salmonella enterica</strain>
    </source>
</reference>
<evidence type="ECO:0000313" key="18">
    <source>
        <dbReference type="EMBL" id="HAB6095593.1"/>
    </source>
</evidence>
<dbReference type="EMBL" id="DAAGQI010000027">
    <property type="protein sequence ID" value="HAB4120050.1"/>
    <property type="molecule type" value="Genomic_DNA"/>
</dbReference>
<dbReference type="EMBL" id="DAAGMS010000027">
    <property type="protein sequence ID" value="HAB3701419.1"/>
    <property type="molecule type" value="Genomic_DNA"/>
</dbReference>
<dbReference type="AlphaFoldDB" id="A0A5I8XFP8"/>
<evidence type="ECO:0000256" key="1">
    <source>
        <dbReference type="ARBA" id="ARBA00004429"/>
    </source>
</evidence>
<dbReference type="CDD" id="cd06579">
    <property type="entry name" value="TM_PBP1_transp_AraH_like"/>
    <property type="match status" value="1"/>
</dbReference>
<feature type="transmembrane region" description="Helical" evidence="9">
    <location>
        <begin position="97"/>
        <end position="119"/>
    </location>
</feature>